<name>A0A087V0P5_STEMI</name>
<feature type="binding site" evidence="11">
    <location>
        <position position="188"/>
    </location>
    <ligand>
        <name>UTP</name>
        <dbReference type="ChEBI" id="CHEBI:46398"/>
    </ligand>
</feature>
<evidence type="ECO:0000256" key="4">
    <source>
        <dbReference type="ARBA" id="ARBA00019048"/>
    </source>
</evidence>
<dbReference type="OMA" id="NNVCEVQ"/>
<dbReference type="InterPro" id="IPR002618">
    <property type="entry name" value="UDPGP_fam"/>
</dbReference>
<dbReference type="UniPathway" id="UPA00164"/>
<dbReference type="OrthoDB" id="932129at2759"/>
<keyword evidence="6 12" id="KW-0548">Nucleotidyltransferase</keyword>
<dbReference type="FunFam" id="3.90.550.10:FF:000002">
    <property type="entry name" value="UTP--glucose-1-phosphate uridylyltransferase"/>
    <property type="match status" value="1"/>
</dbReference>
<comment type="similarity">
    <text evidence="1">Belongs to the UDPGP type 1 family.</text>
</comment>
<dbReference type="GO" id="GO:0003983">
    <property type="term" value="F:UTP:glucose-1-phosphate uridylyltransferase activity"/>
    <property type="evidence" value="ECO:0007669"/>
    <property type="project" value="UniProtKB-EC"/>
</dbReference>
<dbReference type="SUPFAM" id="SSF53448">
    <property type="entry name" value="Nucleotide-diphospho-sugar transferases"/>
    <property type="match status" value="1"/>
</dbReference>
<dbReference type="PANTHER" id="PTHR43511">
    <property type="match status" value="1"/>
</dbReference>
<evidence type="ECO:0000256" key="3">
    <source>
        <dbReference type="ARBA" id="ARBA00012415"/>
    </source>
</evidence>
<comment type="subunit">
    <text evidence="2">Homooctamer.</text>
</comment>
<dbReference type="EC" id="2.7.7.9" evidence="3"/>
<dbReference type="EMBL" id="KL813603">
    <property type="protein sequence ID" value="KFM83184.1"/>
    <property type="molecule type" value="Genomic_DNA"/>
</dbReference>
<protein>
    <recommendedName>
        <fullName evidence="4">UTP--glucose-1-phosphate uridylyltransferase</fullName>
        <ecNumber evidence="3">2.7.7.9</ecNumber>
    </recommendedName>
    <alternativeName>
        <fullName evidence="8">UDP-glucose pyrophosphorylase</fullName>
    </alternativeName>
</protein>
<dbReference type="InterPro" id="IPR016267">
    <property type="entry name" value="UDPGP_trans"/>
</dbReference>
<evidence type="ECO:0000256" key="9">
    <source>
        <dbReference type="ARBA" id="ARBA00047432"/>
    </source>
</evidence>
<evidence type="ECO:0000256" key="2">
    <source>
        <dbReference type="ARBA" id="ARBA00011823"/>
    </source>
</evidence>
<dbReference type="GO" id="GO:0005978">
    <property type="term" value="P:glycogen biosynthetic process"/>
    <property type="evidence" value="ECO:0007669"/>
    <property type="project" value="UniProtKB-UniPathway"/>
</dbReference>
<dbReference type="Gene3D" id="2.160.10.10">
    <property type="entry name" value="Hexapeptide repeat proteins"/>
    <property type="match status" value="1"/>
</dbReference>
<comment type="catalytic activity">
    <reaction evidence="9">
        <text>alpha-D-glucose 1-phosphate + UTP + H(+) = UDP-alpha-D-glucose + diphosphate</text>
        <dbReference type="Rhea" id="RHEA:19889"/>
        <dbReference type="ChEBI" id="CHEBI:15378"/>
        <dbReference type="ChEBI" id="CHEBI:33019"/>
        <dbReference type="ChEBI" id="CHEBI:46398"/>
        <dbReference type="ChEBI" id="CHEBI:58601"/>
        <dbReference type="ChEBI" id="CHEBI:58885"/>
        <dbReference type="EC" id="2.7.7.9"/>
    </reaction>
    <physiologicalReaction direction="left-to-right" evidence="9">
        <dbReference type="Rhea" id="RHEA:19890"/>
    </physiologicalReaction>
</comment>
<dbReference type="Pfam" id="PF01704">
    <property type="entry name" value="UDPGP"/>
    <property type="match status" value="1"/>
</dbReference>
<keyword evidence="5 12" id="KW-0808">Transferase</keyword>
<dbReference type="FunFam" id="2.160.10.10:FF:000001">
    <property type="entry name" value="UTP--glucose-1-phosphate uridylyltransferase"/>
    <property type="match status" value="1"/>
</dbReference>
<dbReference type="Gene3D" id="3.90.550.10">
    <property type="entry name" value="Spore Coat Polysaccharide Biosynthesis Protein SpsA, Chain A"/>
    <property type="match status" value="1"/>
</dbReference>
<dbReference type="STRING" id="407821.A0A087V0P5"/>
<dbReference type="AlphaFoldDB" id="A0A087V0P5"/>
<comment type="function">
    <text evidence="7">UTP--glucose-1-phosphate uridylyltransferase catalyzing the conversion of glucose-1-phosphate into UDP-glucose, a crucial precursor for the production of glycogen.</text>
</comment>
<feature type="binding site" evidence="11">
    <location>
        <position position="219"/>
    </location>
    <ligand>
        <name>UTP</name>
        <dbReference type="ChEBI" id="CHEBI:46398"/>
    </ligand>
</feature>
<feature type="binding site" evidence="11">
    <location>
        <position position="158"/>
    </location>
    <ligand>
        <name>UTP</name>
        <dbReference type="ChEBI" id="CHEBI:46398"/>
    </ligand>
</feature>
<dbReference type="CDD" id="cd00897">
    <property type="entry name" value="UGPase_euk"/>
    <property type="match status" value="1"/>
</dbReference>
<sequence>MEEHLKELLKECPKDEYDSHVQDFQEFFKLFKRYLDQKMPSVQWEEITPLTPKTLLDYNSILRPDADTFKYLLDKLVVIKLNGGLGTTMKCDGPKSLIHVRSGLTFLDLTIRQIEDLNTQYNANVPLVLMNSFNTNEATEKELRMYQNLKTKIYTFMQSRYPRIRADNYSLLPNSCRNLESYLWYPPGHGNFYNAFHQSGLIKSFMDEGREYCFLSNIDNLGATVDFSILNSIINPTTDIAPDFMMEVTKKTSNDIKGGTLICWKEKVKLLEYAEVPENHIDDFKSMAKFKVFNTNNLWIKLESIVKMLQKHDLSLDIIENKKKIMVGEKELEIIQLETASGAAIQYFNQAFAVVVPRSRFLPVKSSSDLFLIKSNVYVLGNGNVTMNPLRPFSFPPRVKFVDDHFKSYRDIEKRFQNMPDCKDLIHLTIAGDVTFGKNVTLKGDVIIVANNGEKIDIPKGSVLQ</sequence>
<evidence type="ECO:0000256" key="6">
    <source>
        <dbReference type="ARBA" id="ARBA00022695"/>
    </source>
</evidence>
<gene>
    <name evidence="12" type="ORF">X975_26750</name>
</gene>
<dbReference type="InterPro" id="IPR029044">
    <property type="entry name" value="Nucleotide-diphossugar_trans"/>
</dbReference>
<evidence type="ECO:0000313" key="12">
    <source>
        <dbReference type="EMBL" id="KFM83184.1"/>
    </source>
</evidence>
<dbReference type="GO" id="GO:0006011">
    <property type="term" value="P:UDP-alpha-D-glucose metabolic process"/>
    <property type="evidence" value="ECO:0007669"/>
    <property type="project" value="InterPro"/>
</dbReference>
<evidence type="ECO:0000256" key="10">
    <source>
        <dbReference type="PIRSR" id="PIRSR000806-1"/>
    </source>
</evidence>
<evidence type="ECO:0000313" key="13">
    <source>
        <dbReference type="Proteomes" id="UP000054359"/>
    </source>
</evidence>
<feature type="binding site" evidence="10">
    <location>
        <position position="189"/>
    </location>
    <ligand>
        <name>substrate</name>
    </ligand>
</feature>
<keyword evidence="13" id="KW-1185">Reference proteome</keyword>
<evidence type="ECO:0000256" key="11">
    <source>
        <dbReference type="PIRSR" id="PIRSR000806-2"/>
    </source>
</evidence>
<evidence type="ECO:0000256" key="7">
    <source>
        <dbReference type="ARBA" id="ARBA00023579"/>
    </source>
</evidence>
<feature type="binding site" evidence="11">
    <location>
        <position position="95"/>
    </location>
    <ligand>
        <name>UTP</name>
        <dbReference type="ChEBI" id="CHEBI:46398"/>
    </ligand>
</feature>
<proteinExistence type="inferred from homology"/>
<feature type="binding site" evidence="11">
    <location>
        <position position="365"/>
    </location>
    <ligand>
        <name>UTP</name>
        <dbReference type="ChEBI" id="CHEBI:46398"/>
    </ligand>
</feature>
<feature type="non-terminal residue" evidence="12">
    <location>
        <position position="465"/>
    </location>
</feature>
<evidence type="ECO:0000256" key="1">
    <source>
        <dbReference type="ARBA" id="ARBA00010401"/>
    </source>
</evidence>
<dbReference type="PIRSF" id="PIRSF000806">
    <property type="entry name" value="UDPGP"/>
    <property type="match status" value="1"/>
</dbReference>
<evidence type="ECO:0000256" key="5">
    <source>
        <dbReference type="ARBA" id="ARBA00022679"/>
    </source>
</evidence>
<organism evidence="12 13">
    <name type="scientific">Stegodyphus mimosarum</name>
    <name type="common">African social velvet spider</name>
    <dbReference type="NCBI Taxonomy" id="407821"/>
    <lineage>
        <taxon>Eukaryota</taxon>
        <taxon>Metazoa</taxon>
        <taxon>Ecdysozoa</taxon>
        <taxon>Arthropoda</taxon>
        <taxon>Chelicerata</taxon>
        <taxon>Arachnida</taxon>
        <taxon>Araneae</taxon>
        <taxon>Araneomorphae</taxon>
        <taxon>Entelegynae</taxon>
        <taxon>Eresoidea</taxon>
        <taxon>Eresidae</taxon>
        <taxon>Stegodyphus</taxon>
    </lineage>
</organism>
<accession>A0A087V0P5</accession>
<evidence type="ECO:0000256" key="8">
    <source>
        <dbReference type="ARBA" id="ARBA00031959"/>
    </source>
</evidence>
<reference evidence="12 13" key="1">
    <citation type="submission" date="2013-11" db="EMBL/GenBank/DDBJ databases">
        <title>Genome sequencing of Stegodyphus mimosarum.</title>
        <authorList>
            <person name="Bechsgaard J."/>
        </authorList>
    </citation>
    <scope>NUCLEOTIDE SEQUENCE [LARGE SCALE GENOMIC DNA]</scope>
</reference>
<dbReference type="Proteomes" id="UP000054359">
    <property type="component" value="Unassembled WGS sequence"/>
</dbReference>